<keyword evidence="3" id="KW-1185">Reference proteome</keyword>
<evidence type="ECO:0000256" key="1">
    <source>
        <dbReference type="SAM" id="MobiDB-lite"/>
    </source>
</evidence>
<evidence type="ECO:0000313" key="2">
    <source>
        <dbReference type="EMBL" id="KAK1934392.1"/>
    </source>
</evidence>
<feature type="compositionally biased region" description="Polar residues" evidence="1">
    <location>
        <begin position="1"/>
        <end position="12"/>
    </location>
</feature>
<evidence type="ECO:0000313" key="3">
    <source>
        <dbReference type="Proteomes" id="UP001195914"/>
    </source>
</evidence>
<gene>
    <name evidence="2" type="ORF">X943_004076</name>
</gene>
<dbReference type="AlphaFoldDB" id="A0AAD9G9Q4"/>
<dbReference type="Proteomes" id="UP001195914">
    <property type="component" value="Unassembled WGS sequence"/>
</dbReference>
<proteinExistence type="predicted"/>
<comment type="caution">
    <text evidence="2">The sequence shown here is derived from an EMBL/GenBank/DDBJ whole genome shotgun (WGS) entry which is preliminary data.</text>
</comment>
<reference evidence="2" key="1">
    <citation type="journal article" date="2014" name="Nucleic Acids Res.">
        <title>The evolutionary dynamics of variant antigen genes in Babesia reveal a history of genomic innovation underlying host-parasite interaction.</title>
        <authorList>
            <person name="Jackson A.P."/>
            <person name="Otto T.D."/>
            <person name="Darby A."/>
            <person name="Ramaprasad A."/>
            <person name="Xia D."/>
            <person name="Echaide I.E."/>
            <person name="Farber M."/>
            <person name="Gahlot S."/>
            <person name="Gamble J."/>
            <person name="Gupta D."/>
            <person name="Gupta Y."/>
            <person name="Jackson L."/>
            <person name="Malandrin L."/>
            <person name="Malas T.B."/>
            <person name="Moussa E."/>
            <person name="Nair M."/>
            <person name="Reid A.J."/>
            <person name="Sanders M."/>
            <person name="Sharma J."/>
            <person name="Tracey A."/>
            <person name="Quail M.A."/>
            <person name="Weir W."/>
            <person name="Wastling J.M."/>
            <person name="Hall N."/>
            <person name="Willadsen P."/>
            <person name="Lingelbach K."/>
            <person name="Shiels B."/>
            <person name="Tait A."/>
            <person name="Berriman M."/>
            <person name="Allred D.R."/>
            <person name="Pain A."/>
        </authorList>
    </citation>
    <scope>NUCLEOTIDE SEQUENCE</scope>
    <source>
        <strain evidence="2">1802A</strain>
    </source>
</reference>
<organism evidence="2 3">
    <name type="scientific">Babesia divergens</name>
    <dbReference type="NCBI Taxonomy" id="32595"/>
    <lineage>
        <taxon>Eukaryota</taxon>
        <taxon>Sar</taxon>
        <taxon>Alveolata</taxon>
        <taxon>Apicomplexa</taxon>
        <taxon>Aconoidasida</taxon>
        <taxon>Piroplasmida</taxon>
        <taxon>Babesiidae</taxon>
        <taxon>Babesia</taxon>
    </lineage>
</organism>
<accession>A0AAD9G9Q4</accession>
<feature type="region of interest" description="Disordered" evidence="1">
    <location>
        <begin position="1"/>
        <end position="23"/>
    </location>
</feature>
<dbReference type="EMBL" id="JAHBMH010000063">
    <property type="protein sequence ID" value="KAK1934392.1"/>
    <property type="molecule type" value="Genomic_DNA"/>
</dbReference>
<sequence length="481" mass="52728">MGSNTDFSTLQGGQWHDQKVNDSGGSGTDLFNWLTKEKNLSRTLTPGLIRRGFSTGNLAGSNTGQTVATQIKTIIKHDSAGPLQKVLLYLLFSCPWDDSLLGHACLFLHKFCSEVETDSGNAFRGEFEEKYSGKKYDELKELCRTLKSQLDSLVNGTQGGLSAVCHQNTNLFKDIWDDGKFDKYCDWLKRNLHHIIEALQAMSGESKTWGPISFERGATAGPFLYGFVPKDNKWTDYVTKGNLPKAITSLTASLKKLLADLLFVFPWDDALTGHAICFLYKFCSKVSQDSERFLQGKYKEHSEAFKEVCSALKSDLTPFINGSSGLSAVCHGNTNLFDSLWDNGKFLTYCDWLKRNIYRIIASLVSMSLEPPGWSLSTIQSASSAGPFKYGFVFKDNEWNGNINSKLSPLISKLTESDSGSLQKLKTFLENPSTPSSAGATAGGVFTGLLGTGGLGFGAAYATNAFGLKDIITSLLSSFLK</sequence>
<reference evidence="2" key="2">
    <citation type="submission" date="2021-05" db="EMBL/GenBank/DDBJ databases">
        <authorList>
            <person name="Pain A."/>
        </authorList>
    </citation>
    <scope>NUCLEOTIDE SEQUENCE</scope>
    <source>
        <strain evidence="2">1802A</strain>
    </source>
</reference>
<protein>
    <submittedName>
        <fullName evidence="2">Secreted antigen 3</fullName>
    </submittedName>
</protein>
<name>A0AAD9G9Q4_BABDI</name>